<evidence type="ECO:0000256" key="2">
    <source>
        <dbReference type="ARBA" id="ARBA00012404"/>
    </source>
</evidence>
<keyword evidence="3 5" id="KW-0732">Signal</keyword>
<evidence type="ECO:0000256" key="5">
    <source>
        <dbReference type="SAM" id="SignalP"/>
    </source>
</evidence>
<dbReference type="NCBIfam" id="TIGR01806">
    <property type="entry name" value="CM_mono2"/>
    <property type="match status" value="1"/>
</dbReference>
<keyword evidence="4" id="KW-0413">Isomerase</keyword>
<dbReference type="AlphaFoldDB" id="A0A915P3F2"/>
<organism evidence="7 8">
    <name type="scientific">Meloidogyne floridensis</name>
    <dbReference type="NCBI Taxonomy" id="298350"/>
    <lineage>
        <taxon>Eukaryota</taxon>
        <taxon>Metazoa</taxon>
        <taxon>Ecdysozoa</taxon>
        <taxon>Nematoda</taxon>
        <taxon>Chromadorea</taxon>
        <taxon>Rhabditida</taxon>
        <taxon>Tylenchina</taxon>
        <taxon>Tylenchomorpha</taxon>
        <taxon>Tylenchoidea</taxon>
        <taxon>Meloidogynidae</taxon>
        <taxon>Meloidogyninae</taxon>
        <taxon>Meloidogyne</taxon>
    </lineage>
</organism>
<sequence length="191" mass="22117">MSFNWLYCNLFIVILLFNIVKSDTDTNPDIDRFVEIADDRLTLSDYVALYKIVNNKSITDPKREEKLLNDMRSKGKNLSLAEDYVTLIFQDQINASKYFQNYLVNLWNQSGIPPIKVRDLNTDLRPAIDQINTEMLQLLVKIQKLPSKDCLKKVDKSVNNFIMRVNQIDEQNDALKMAVKGKDLCPACKHN</sequence>
<accession>A0A915P3F2</accession>
<evidence type="ECO:0000313" key="8">
    <source>
        <dbReference type="WBParaSite" id="scf7180000422947.g9886"/>
    </source>
</evidence>
<evidence type="ECO:0000259" key="6">
    <source>
        <dbReference type="PROSITE" id="PS51168"/>
    </source>
</evidence>
<dbReference type="InterPro" id="IPR036263">
    <property type="entry name" value="Chorismate_II_sf"/>
</dbReference>
<dbReference type="Pfam" id="PF01817">
    <property type="entry name" value="CM_2"/>
    <property type="match status" value="1"/>
</dbReference>
<name>A0A915P3F2_9BILA</name>
<dbReference type="PANTHER" id="PTHR38041:SF2">
    <property type="entry name" value="SECRETED CHORISMATE MUTASE"/>
    <property type="match status" value="1"/>
</dbReference>
<evidence type="ECO:0000256" key="4">
    <source>
        <dbReference type="ARBA" id="ARBA00023235"/>
    </source>
</evidence>
<dbReference type="InterPro" id="IPR008240">
    <property type="entry name" value="Chorismate_mutase_periplasmic"/>
</dbReference>
<dbReference type="WBParaSite" id="scf7180000422947.g9886">
    <property type="protein sequence ID" value="scf7180000422947.g9886"/>
    <property type="gene ID" value="scf7180000422947.g9886"/>
</dbReference>
<dbReference type="PROSITE" id="PS51168">
    <property type="entry name" value="CHORISMATE_MUT_2"/>
    <property type="match status" value="1"/>
</dbReference>
<dbReference type="Proteomes" id="UP000887560">
    <property type="component" value="Unplaced"/>
</dbReference>
<dbReference type="GO" id="GO:0046417">
    <property type="term" value="P:chorismate metabolic process"/>
    <property type="evidence" value="ECO:0007669"/>
    <property type="project" value="InterPro"/>
</dbReference>
<dbReference type="SMART" id="SM00830">
    <property type="entry name" value="CM_2"/>
    <property type="match status" value="1"/>
</dbReference>
<dbReference type="GO" id="GO:0004106">
    <property type="term" value="F:chorismate mutase activity"/>
    <property type="evidence" value="ECO:0007669"/>
    <property type="project" value="UniProtKB-EC"/>
</dbReference>
<evidence type="ECO:0000256" key="1">
    <source>
        <dbReference type="ARBA" id="ARBA00004817"/>
    </source>
</evidence>
<comment type="pathway">
    <text evidence="1">Metabolic intermediate biosynthesis; prephenate biosynthesis; prephenate from chorismate: step 1/1.</text>
</comment>
<dbReference type="PANTHER" id="PTHR38041">
    <property type="entry name" value="CHORISMATE MUTASE"/>
    <property type="match status" value="1"/>
</dbReference>
<evidence type="ECO:0000256" key="3">
    <source>
        <dbReference type="ARBA" id="ARBA00022729"/>
    </source>
</evidence>
<dbReference type="InterPro" id="IPR002701">
    <property type="entry name" value="CM_II_prokaryot"/>
</dbReference>
<protein>
    <recommendedName>
        <fullName evidence="2">chorismate mutase</fullName>
        <ecNumber evidence="2">5.4.99.5</ecNumber>
    </recommendedName>
</protein>
<dbReference type="SUPFAM" id="SSF48600">
    <property type="entry name" value="Chorismate mutase II"/>
    <property type="match status" value="1"/>
</dbReference>
<keyword evidence="7" id="KW-1185">Reference proteome</keyword>
<proteinExistence type="predicted"/>
<evidence type="ECO:0000313" key="7">
    <source>
        <dbReference type="Proteomes" id="UP000887560"/>
    </source>
</evidence>
<dbReference type="InterPro" id="IPR036979">
    <property type="entry name" value="CM_dom_sf"/>
</dbReference>
<feature type="domain" description="Chorismate mutase" evidence="6">
    <location>
        <begin position="11"/>
        <end position="104"/>
    </location>
</feature>
<dbReference type="Gene3D" id="1.20.59.10">
    <property type="entry name" value="Chorismate mutase"/>
    <property type="match status" value="1"/>
</dbReference>
<reference evidence="8" key="1">
    <citation type="submission" date="2022-11" db="UniProtKB">
        <authorList>
            <consortium name="WormBaseParasite"/>
        </authorList>
    </citation>
    <scope>IDENTIFICATION</scope>
</reference>
<dbReference type="GO" id="GO:0009697">
    <property type="term" value="P:salicylic acid biosynthetic process"/>
    <property type="evidence" value="ECO:0007669"/>
    <property type="project" value="TreeGrafter"/>
</dbReference>
<dbReference type="InterPro" id="IPR051331">
    <property type="entry name" value="Chorismate_mutase-related"/>
</dbReference>
<feature type="signal peptide" evidence="5">
    <location>
        <begin position="1"/>
        <end position="22"/>
    </location>
</feature>
<feature type="chain" id="PRO_5037632538" description="chorismate mutase" evidence="5">
    <location>
        <begin position="23"/>
        <end position="191"/>
    </location>
</feature>
<dbReference type="EC" id="5.4.99.5" evidence="2"/>